<dbReference type="OrthoDB" id="10612424at2759"/>
<dbReference type="AlphaFoldDB" id="A0A8X6YQL6"/>
<accession>A0A8X6YQL6</accession>
<protein>
    <submittedName>
        <fullName evidence="2">Uncharacterized protein</fullName>
    </submittedName>
</protein>
<feature type="region of interest" description="Disordered" evidence="1">
    <location>
        <begin position="1"/>
        <end position="60"/>
    </location>
</feature>
<dbReference type="Proteomes" id="UP000886998">
    <property type="component" value="Unassembled WGS sequence"/>
</dbReference>
<sequence length="168" mass="19024">MESFQTPRARAGNQSVASPREVPGRGVTGNESVPEMTGLVSENSFKDRRQQNQSNQQTWQRFELSPSSERSFRAFQHRNSASYRSLHAYLFADLAPDSVGEQTLVSELISFCLPAIAQLCARSGYFDSASNLLTWTELWLPLMTCGLDSKWNCLPRSNTIFTFQIRDY</sequence>
<proteinExistence type="predicted"/>
<reference evidence="2" key="1">
    <citation type="submission" date="2020-08" db="EMBL/GenBank/DDBJ databases">
        <title>Multicomponent nature underlies the extraordinary mechanical properties of spider dragline silk.</title>
        <authorList>
            <person name="Kono N."/>
            <person name="Nakamura H."/>
            <person name="Mori M."/>
            <person name="Yoshida Y."/>
            <person name="Ohtoshi R."/>
            <person name="Malay A.D."/>
            <person name="Moran D.A.P."/>
            <person name="Tomita M."/>
            <person name="Numata K."/>
            <person name="Arakawa K."/>
        </authorList>
    </citation>
    <scope>NUCLEOTIDE SEQUENCE</scope>
</reference>
<comment type="caution">
    <text evidence="2">The sequence shown here is derived from an EMBL/GenBank/DDBJ whole genome shotgun (WGS) entry which is preliminary data.</text>
</comment>
<gene>
    <name evidence="2" type="ORF">TNIN_5391</name>
</gene>
<evidence type="ECO:0000313" key="2">
    <source>
        <dbReference type="EMBL" id="GFY77365.1"/>
    </source>
</evidence>
<evidence type="ECO:0000313" key="3">
    <source>
        <dbReference type="Proteomes" id="UP000886998"/>
    </source>
</evidence>
<dbReference type="EMBL" id="BMAV01022425">
    <property type="protein sequence ID" value="GFY77365.1"/>
    <property type="molecule type" value="Genomic_DNA"/>
</dbReference>
<feature type="compositionally biased region" description="Polar residues" evidence="1">
    <location>
        <begin position="1"/>
        <end position="17"/>
    </location>
</feature>
<organism evidence="2 3">
    <name type="scientific">Trichonephila inaurata madagascariensis</name>
    <dbReference type="NCBI Taxonomy" id="2747483"/>
    <lineage>
        <taxon>Eukaryota</taxon>
        <taxon>Metazoa</taxon>
        <taxon>Ecdysozoa</taxon>
        <taxon>Arthropoda</taxon>
        <taxon>Chelicerata</taxon>
        <taxon>Arachnida</taxon>
        <taxon>Araneae</taxon>
        <taxon>Araneomorphae</taxon>
        <taxon>Entelegynae</taxon>
        <taxon>Araneoidea</taxon>
        <taxon>Nephilidae</taxon>
        <taxon>Trichonephila</taxon>
        <taxon>Trichonephila inaurata</taxon>
    </lineage>
</organism>
<name>A0A8X6YQL6_9ARAC</name>
<evidence type="ECO:0000256" key="1">
    <source>
        <dbReference type="SAM" id="MobiDB-lite"/>
    </source>
</evidence>
<keyword evidence="3" id="KW-1185">Reference proteome</keyword>
<feature type="compositionally biased region" description="Low complexity" evidence="1">
    <location>
        <begin position="51"/>
        <end position="60"/>
    </location>
</feature>